<dbReference type="RefSeq" id="WP_015760199.1">
    <property type="nucleotide sequence ID" value="NZ_CAUBPU010000009.1"/>
</dbReference>
<dbReference type="EMBL" id="PPTP01000001">
    <property type="protein sequence ID" value="RDB57413.1"/>
    <property type="molecule type" value="Genomic_DNA"/>
</dbReference>
<protein>
    <submittedName>
        <fullName evidence="2">Uncharacterized protein</fullName>
    </submittedName>
</protein>
<sequence length="99" mass="11434">MARTKKADSAINSFFTDTSKEMVERQETIVEKVVNPDSEPAAEKKAAASEGPTHRLSVIVPDDLYWQLKEYLVEHRREGYRSASDLMRSLLEEHLRKDR</sequence>
<organism evidence="2 3">
    <name type="scientific">Senegalimassilia anaerobia</name>
    <dbReference type="NCBI Taxonomy" id="1473216"/>
    <lineage>
        <taxon>Bacteria</taxon>
        <taxon>Bacillati</taxon>
        <taxon>Actinomycetota</taxon>
        <taxon>Coriobacteriia</taxon>
        <taxon>Coriobacteriales</taxon>
        <taxon>Coriobacteriaceae</taxon>
        <taxon>Senegalimassilia</taxon>
    </lineage>
</organism>
<comment type="caution">
    <text evidence="2">The sequence shown here is derived from an EMBL/GenBank/DDBJ whole genome shotgun (WGS) entry which is preliminary data.</text>
</comment>
<feature type="region of interest" description="Disordered" evidence="1">
    <location>
        <begin position="33"/>
        <end position="53"/>
    </location>
</feature>
<evidence type="ECO:0000313" key="3">
    <source>
        <dbReference type="Proteomes" id="UP000253792"/>
    </source>
</evidence>
<dbReference type="Proteomes" id="UP000253792">
    <property type="component" value="Unassembled WGS sequence"/>
</dbReference>
<gene>
    <name evidence="2" type="ORF">C1880_00885</name>
</gene>
<name>A0A369LCQ2_9ACTN</name>
<proteinExistence type="predicted"/>
<keyword evidence="3" id="KW-1185">Reference proteome</keyword>
<accession>A0A369LCQ2</accession>
<reference evidence="2 3" key="1">
    <citation type="journal article" date="2018" name="Elife">
        <title>Discovery and characterization of a prevalent human gut bacterial enzyme sufficient for the inactivation of a family of plant toxins.</title>
        <authorList>
            <person name="Koppel N."/>
            <person name="Bisanz J.E."/>
            <person name="Pandelia M.E."/>
            <person name="Turnbaugh P.J."/>
            <person name="Balskus E.P."/>
        </authorList>
    </citation>
    <scope>NUCLEOTIDE SEQUENCE [LARGE SCALE GENOMIC DNA]</scope>
    <source>
        <strain evidence="3">anaerobia AP69FAA</strain>
    </source>
</reference>
<evidence type="ECO:0000313" key="2">
    <source>
        <dbReference type="EMBL" id="RDB57413.1"/>
    </source>
</evidence>
<dbReference type="AlphaFoldDB" id="A0A369LCQ2"/>
<dbReference type="OrthoDB" id="3199496at2"/>
<evidence type="ECO:0000256" key="1">
    <source>
        <dbReference type="SAM" id="MobiDB-lite"/>
    </source>
</evidence>